<proteinExistence type="predicted"/>
<evidence type="ECO:0000256" key="2">
    <source>
        <dbReference type="ARBA" id="ARBA00004651"/>
    </source>
</evidence>
<evidence type="ECO:0000256" key="5">
    <source>
        <dbReference type="ARBA" id="ARBA00022553"/>
    </source>
</evidence>
<evidence type="ECO:0000256" key="12">
    <source>
        <dbReference type="ARBA" id="ARBA00023012"/>
    </source>
</evidence>
<keyword evidence="8" id="KW-0547">Nucleotide-binding</keyword>
<feature type="domain" description="HAMP" evidence="16">
    <location>
        <begin position="330"/>
        <end position="383"/>
    </location>
</feature>
<dbReference type="SMART" id="SM00387">
    <property type="entry name" value="HATPase_c"/>
    <property type="match status" value="1"/>
</dbReference>
<feature type="transmembrane region" description="Helical" evidence="14">
    <location>
        <begin position="20"/>
        <end position="46"/>
    </location>
</feature>
<evidence type="ECO:0000256" key="10">
    <source>
        <dbReference type="ARBA" id="ARBA00022840"/>
    </source>
</evidence>
<evidence type="ECO:0000256" key="1">
    <source>
        <dbReference type="ARBA" id="ARBA00000085"/>
    </source>
</evidence>
<sequence length="612" mass="69996">MVINNLYERYIKRKLFNKIFIIFSSVAVICFFLFAYMASVNIKLYFKSKLKEANEMAAVSIHSYIEEKTNESRDIIDNIYTNKVLYTEILYLMENGYNKHIEYKMNKLFESQDNKYNGFENYFNSCLLRDAGITGISIYSSKQVEAFVYSLNCGVTFPKDSYVIKSLEKWNESFESIRILPSHNAHYLSNPKNVFSMVYIVKERFTSNNLGFIVIDYAVDGIKSKLPISAKGYHVEIAVFTPQGTSIYVSSGKLEYQHLFSDLKNNNTSSVIHKNNMIYTMTSGNMGIITVAVLPNQYVLSHSSVFTKTIFLIACIFIVAILLFTAFSINRFSSRIASLVHGIKIIKQGNLSYRIDTAKSGDELSEIAVSFNGMCEDLKNYIDRAYMSEINQKNAQIKELQAQINPHFLYNTLESIRMRVLAGENKEAGDMIYLLASYYRSTVKGKMVIGIWEEIKHAKMYVELHNIKSTYMVFVEFHTDEELSDYGILKHTLQPLIENYICHGINWEKDDNQLVISVYKKEKDIFISLEDNGNGIAKEKLDDIKETLERGSKKTQNGIGIKNVHDRTVLFFGDGYGLTIKSSAGQGTSITIRIPAIPKEEMEVYVQSFHSG</sequence>
<keyword evidence="6" id="KW-0808">Transferase</keyword>
<evidence type="ECO:0000256" key="4">
    <source>
        <dbReference type="ARBA" id="ARBA00022475"/>
    </source>
</evidence>
<organism evidence="17 18">
    <name type="scientific">Pseudobacteroides cellulosolvens ATCC 35603 = DSM 2933</name>
    <dbReference type="NCBI Taxonomy" id="398512"/>
    <lineage>
        <taxon>Bacteria</taxon>
        <taxon>Bacillati</taxon>
        <taxon>Bacillota</taxon>
        <taxon>Clostridia</taxon>
        <taxon>Eubacteriales</taxon>
        <taxon>Oscillospiraceae</taxon>
        <taxon>Pseudobacteroides</taxon>
    </lineage>
</organism>
<keyword evidence="12" id="KW-0902">Two-component regulatory system</keyword>
<dbReference type="PANTHER" id="PTHR34220">
    <property type="entry name" value="SENSOR HISTIDINE KINASE YPDA"/>
    <property type="match status" value="1"/>
</dbReference>
<comment type="subcellular location">
    <subcellularLocation>
        <location evidence="2">Cell membrane</location>
        <topology evidence="2">Multi-pass membrane protein</topology>
    </subcellularLocation>
</comment>
<feature type="domain" description="Histidine kinase" evidence="15">
    <location>
        <begin position="493"/>
        <end position="598"/>
    </location>
</feature>
<evidence type="ECO:0000256" key="6">
    <source>
        <dbReference type="ARBA" id="ARBA00022679"/>
    </source>
</evidence>
<dbReference type="SMART" id="SM00304">
    <property type="entry name" value="HAMP"/>
    <property type="match status" value="1"/>
</dbReference>
<keyword evidence="18" id="KW-1185">Reference proteome</keyword>
<keyword evidence="13 14" id="KW-0472">Membrane</keyword>
<evidence type="ECO:0000259" key="15">
    <source>
        <dbReference type="PROSITE" id="PS50109"/>
    </source>
</evidence>
<dbReference type="PANTHER" id="PTHR34220:SF11">
    <property type="entry name" value="SENSOR PROTEIN KINASE HPTS"/>
    <property type="match status" value="1"/>
</dbReference>
<dbReference type="InterPro" id="IPR036890">
    <property type="entry name" value="HATPase_C_sf"/>
</dbReference>
<evidence type="ECO:0000256" key="13">
    <source>
        <dbReference type="ARBA" id="ARBA00023136"/>
    </source>
</evidence>
<name>A0A0L6JIT8_9FIRM</name>
<evidence type="ECO:0000313" key="18">
    <source>
        <dbReference type="Proteomes" id="UP000036923"/>
    </source>
</evidence>
<dbReference type="GO" id="GO:0000155">
    <property type="term" value="F:phosphorelay sensor kinase activity"/>
    <property type="evidence" value="ECO:0007669"/>
    <property type="project" value="InterPro"/>
</dbReference>
<comment type="catalytic activity">
    <reaction evidence="1">
        <text>ATP + protein L-histidine = ADP + protein N-phospho-L-histidine.</text>
        <dbReference type="EC" id="2.7.13.3"/>
    </reaction>
</comment>
<dbReference type="EMBL" id="LGTC01000001">
    <property type="protein sequence ID" value="KNY25659.1"/>
    <property type="molecule type" value="Genomic_DNA"/>
</dbReference>
<dbReference type="GO" id="GO:0005524">
    <property type="term" value="F:ATP binding"/>
    <property type="evidence" value="ECO:0007669"/>
    <property type="project" value="UniProtKB-KW"/>
</dbReference>
<dbReference type="PROSITE" id="PS50885">
    <property type="entry name" value="HAMP"/>
    <property type="match status" value="1"/>
</dbReference>
<keyword evidence="7 14" id="KW-0812">Transmembrane</keyword>
<dbReference type="CDD" id="cd06225">
    <property type="entry name" value="HAMP"/>
    <property type="match status" value="1"/>
</dbReference>
<keyword evidence="10" id="KW-0067">ATP-binding</keyword>
<dbReference type="GO" id="GO:0005886">
    <property type="term" value="C:plasma membrane"/>
    <property type="evidence" value="ECO:0007669"/>
    <property type="project" value="UniProtKB-SubCell"/>
</dbReference>
<dbReference type="Gene3D" id="3.30.565.10">
    <property type="entry name" value="Histidine kinase-like ATPase, C-terminal domain"/>
    <property type="match status" value="1"/>
</dbReference>
<dbReference type="InterPro" id="IPR050640">
    <property type="entry name" value="Bact_2-comp_sensor_kinase"/>
</dbReference>
<dbReference type="InterPro" id="IPR005467">
    <property type="entry name" value="His_kinase_dom"/>
</dbReference>
<dbReference type="PROSITE" id="PS50109">
    <property type="entry name" value="HIS_KIN"/>
    <property type="match status" value="1"/>
</dbReference>
<evidence type="ECO:0000256" key="9">
    <source>
        <dbReference type="ARBA" id="ARBA00022777"/>
    </source>
</evidence>
<dbReference type="STRING" id="398512.Bccel_0919"/>
<accession>A0A0L6JIT8</accession>
<dbReference type="Proteomes" id="UP000036923">
    <property type="component" value="Unassembled WGS sequence"/>
</dbReference>
<comment type="caution">
    <text evidence="17">The sequence shown here is derived from an EMBL/GenBank/DDBJ whole genome shotgun (WGS) entry which is preliminary data.</text>
</comment>
<evidence type="ECO:0000256" key="7">
    <source>
        <dbReference type="ARBA" id="ARBA00022692"/>
    </source>
</evidence>
<keyword evidence="11 14" id="KW-1133">Transmembrane helix</keyword>
<dbReference type="Pfam" id="PF00672">
    <property type="entry name" value="HAMP"/>
    <property type="match status" value="1"/>
</dbReference>
<feature type="transmembrane region" description="Helical" evidence="14">
    <location>
        <begin position="310"/>
        <end position="329"/>
    </location>
</feature>
<evidence type="ECO:0000256" key="3">
    <source>
        <dbReference type="ARBA" id="ARBA00012438"/>
    </source>
</evidence>
<dbReference type="Gene3D" id="6.10.340.10">
    <property type="match status" value="1"/>
</dbReference>
<keyword evidence="9 17" id="KW-0418">Kinase</keyword>
<dbReference type="InterPro" id="IPR010559">
    <property type="entry name" value="Sig_transdc_His_kin_internal"/>
</dbReference>
<evidence type="ECO:0000256" key="8">
    <source>
        <dbReference type="ARBA" id="ARBA00022741"/>
    </source>
</evidence>
<dbReference type="InterPro" id="IPR003660">
    <property type="entry name" value="HAMP_dom"/>
</dbReference>
<dbReference type="InterPro" id="IPR003594">
    <property type="entry name" value="HATPase_dom"/>
</dbReference>
<dbReference type="AlphaFoldDB" id="A0A0L6JIT8"/>
<dbReference type="eggNOG" id="COG2972">
    <property type="taxonomic scope" value="Bacteria"/>
</dbReference>
<keyword evidence="5" id="KW-0597">Phosphoprotein</keyword>
<evidence type="ECO:0000256" key="11">
    <source>
        <dbReference type="ARBA" id="ARBA00022989"/>
    </source>
</evidence>
<dbReference type="OrthoDB" id="9809348at2"/>
<dbReference type="SUPFAM" id="SSF158472">
    <property type="entry name" value="HAMP domain-like"/>
    <property type="match status" value="1"/>
</dbReference>
<dbReference type="EC" id="2.7.13.3" evidence="3"/>
<keyword evidence="4" id="KW-1003">Cell membrane</keyword>
<evidence type="ECO:0000313" key="17">
    <source>
        <dbReference type="EMBL" id="KNY25659.1"/>
    </source>
</evidence>
<gene>
    <name evidence="17" type="ORF">Bccel_0919</name>
</gene>
<dbReference type="Pfam" id="PF02518">
    <property type="entry name" value="HATPase_c"/>
    <property type="match status" value="1"/>
</dbReference>
<dbReference type="Pfam" id="PF06580">
    <property type="entry name" value="His_kinase"/>
    <property type="match status" value="1"/>
</dbReference>
<dbReference type="RefSeq" id="WP_036940822.1">
    <property type="nucleotide sequence ID" value="NZ_LGTC01000001.1"/>
</dbReference>
<reference evidence="18" key="1">
    <citation type="submission" date="2015-07" db="EMBL/GenBank/DDBJ databases">
        <title>Near-Complete Genome Sequence of the Cellulolytic Bacterium Bacteroides (Pseudobacteroides) cellulosolvens ATCC 35603.</title>
        <authorList>
            <person name="Dassa B."/>
            <person name="Utturkar S.M."/>
            <person name="Klingeman D.M."/>
            <person name="Hurt R.A."/>
            <person name="Keller M."/>
            <person name="Xu J."/>
            <person name="Reddy Y.H.K."/>
            <person name="Borovok I."/>
            <person name="Grinberg I.R."/>
            <person name="Lamed R."/>
            <person name="Zhivin O."/>
            <person name="Bayer E.A."/>
            <person name="Brown S.D."/>
        </authorList>
    </citation>
    <scope>NUCLEOTIDE SEQUENCE [LARGE SCALE GENOMIC DNA]</scope>
    <source>
        <strain evidence="18">DSM 2933</strain>
    </source>
</reference>
<feature type="transmembrane region" description="Helical" evidence="14">
    <location>
        <begin position="278"/>
        <end position="298"/>
    </location>
</feature>
<protein>
    <recommendedName>
        <fullName evidence="3">histidine kinase</fullName>
        <ecNumber evidence="3">2.7.13.3</ecNumber>
    </recommendedName>
</protein>
<dbReference type="SUPFAM" id="SSF55874">
    <property type="entry name" value="ATPase domain of HSP90 chaperone/DNA topoisomerase II/histidine kinase"/>
    <property type="match status" value="1"/>
</dbReference>
<evidence type="ECO:0000259" key="16">
    <source>
        <dbReference type="PROSITE" id="PS50885"/>
    </source>
</evidence>
<evidence type="ECO:0000256" key="14">
    <source>
        <dbReference type="SAM" id="Phobius"/>
    </source>
</evidence>